<comment type="caution">
    <text evidence="2">The sequence shown here is derived from an EMBL/GenBank/DDBJ whole genome shotgun (WGS) entry which is preliminary data.</text>
</comment>
<evidence type="ECO:0000256" key="1">
    <source>
        <dbReference type="SAM" id="Coils"/>
    </source>
</evidence>
<sequence length="216" mass="25421">MLLIFVLSLTAYISYQIGGSVNHWQKQQLVKQQSRLESLYQEIDQHVRKNNYLTVELQVEKKASKQTQEELVMLREELFQLRKELSFYQKVLAPELVADGLAIEQFNIEQDKGQNRFKFHFAVVQTDSKKRNAKGNISLNIVGYENGQRSTIDLDKLANLTAKDLLFSFHYFQYFEGQFQLPEGFTPAHIEIKVVQPKTRWQPYKAFTEKRDWPDL</sequence>
<dbReference type="OrthoDB" id="7056878at2"/>
<keyword evidence="3" id="KW-1185">Reference proteome</keyword>
<evidence type="ECO:0000313" key="2">
    <source>
        <dbReference type="EMBL" id="MUH73143.1"/>
    </source>
</evidence>
<name>A0A6N8F9M7_9GAMM</name>
<dbReference type="Proteomes" id="UP000439994">
    <property type="component" value="Unassembled WGS sequence"/>
</dbReference>
<organism evidence="2 3">
    <name type="scientific">Psychrosphaera haliotis</name>
    <dbReference type="NCBI Taxonomy" id="555083"/>
    <lineage>
        <taxon>Bacteria</taxon>
        <taxon>Pseudomonadati</taxon>
        <taxon>Pseudomonadota</taxon>
        <taxon>Gammaproteobacteria</taxon>
        <taxon>Alteromonadales</taxon>
        <taxon>Pseudoalteromonadaceae</taxon>
        <taxon>Psychrosphaera</taxon>
    </lineage>
</organism>
<dbReference type="RefSeq" id="WP_155696348.1">
    <property type="nucleotide sequence ID" value="NZ_WOCD01000005.1"/>
</dbReference>
<feature type="coiled-coil region" evidence="1">
    <location>
        <begin position="29"/>
        <end position="84"/>
    </location>
</feature>
<evidence type="ECO:0000313" key="3">
    <source>
        <dbReference type="Proteomes" id="UP000439994"/>
    </source>
</evidence>
<dbReference type="Pfam" id="PF20567">
    <property type="entry name" value="DUF6776"/>
    <property type="match status" value="1"/>
</dbReference>
<dbReference type="AlphaFoldDB" id="A0A6N8F9M7"/>
<dbReference type="InterPro" id="IPR046703">
    <property type="entry name" value="DUF6776"/>
</dbReference>
<reference evidence="2 3" key="1">
    <citation type="submission" date="2019-11" db="EMBL/GenBank/DDBJ databases">
        <title>P. haliotis isolates from Z. marina roots.</title>
        <authorList>
            <person name="Cohen M."/>
            <person name="Jospin G."/>
            <person name="Eisen J.A."/>
            <person name="Coil D.A."/>
        </authorList>
    </citation>
    <scope>NUCLEOTIDE SEQUENCE [LARGE SCALE GENOMIC DNA]</scope>
    <source>
        <strain evidence="2 3">UCD-MCMsp1aY</strain>
    </source>
</reference>
<dbReference type="EMBL" id="WOCD01000005">
    <property type="protein sequence ID" value="MUH73143.1"/>
    <property type="molecule type" value="Genomic_DNA"/>
</dbReference>
<keyword evidence="1" id="KW-0175">Coiled coil</keyword>
<proteinExistence type="predicted"/>
<gene>
    <name evidence="2" type="ORF">GNP35_12040</name>
</gene>
<accession>A0A6N8F9M7</accession>
<protein>
    <submittedName>
        <fullName evidence="2">Uncharacterized protein</fullName>
    </submittedName>
</protein>